<dbReference type="EMBL" id="LNIX01000003">
    <property type="protein sequence ID" value="OXA58121.1"/>
    <property type="molecule type" value="Genomic_DNA"/>
</dbReference>
<feature type="transmembrane region" description="Helical" evidence="5">
    <location>
        <begin position="139"/>
        <end position="158"/>
    </location>
</feature>
<dbReference type="SUPFAM" id="SSF161084">
    <property type="entry name" value="MAPEG domain-like"/>
    <property type="match status" value="1"/>
</dbReference>
<dbReference type="PANTHER" id="PTHR31004:SF1">
    <property type="entry name" value="TRANSMEMBRANE PROTEIN 79"/>
    <property type="match status" value="1"/>
</dbReference>
<feature type="transmembrane region" description="Helical" evidence="5">
    <location>
        <begin position="165"/>
        <end position="185"/>
    </location>
</feature>
<dbReference type="InterPro" id="IPR001129">
    <property type="entry name" value="Membr-assoc_MAPEG"/>
</dbReference>
<comment type="caution">
    <text evidence="6">The sequence shown here is derived from an EMBL/GenBank/DDBJ whole genome shotgun (WGS) entry which is preliminary data.</text>
</comment>
<dbReference type="GO" id="GO:0032588">
    <property type="term" value="C:trans-Golgi network membrane"/>
    <property type="evidence" value="ECO:0007669"/>
    <property type="project" value="TreeGrafter"/>
</dbReference>
<protein>
    <recommendedName>
        <fullName evidence="8">MAPEG family protein</fullName>
    </recommendedName>
</protein>
<dbReference type="OMA" id="IGRITFY"/>
<feature type="transmembrane region" description="Helical" evidence="5">
    <location>
        <begin position="66"/>
        <end position="85"/>
    </location>
</feature>
<accession>A0A226EMV3</accession>
<dbReference type="GO" id="GO:0005765">
    <property type="term" value="C:lysosomal membrane"/>
    <property type="evidence" value="ECO:0007669"/>
    <property type="project" value="TreeGrafter"/>
</dbReference>
<dbReference type="InterPro" id="IPR023352">
    <property type="entry name" value="MAPEG-like_dom_sf"/>
</dbReference>
<keyword evidence="2 5" id="KW-0812">Transmembrane</keyword>
<dbReference type="AlphaFoldDB" id="A0A226EMV3"/>
<dbReference type="Pfam" id="PF01124">
    <property type="entry name" value="MAPEG"/>
    <property type="match status" value="1"/>
</dbReference>
<evidence type="ECO:0008006" key="8">
    <source>
        <dbReference type="Google" id="ProtNLM"/>
    </source>
</evidence>
<reference evidence="6 7" key="1">
    <citation type="submission" date="2015-12" db="EMBL/GenBank/DDBJ databases">
        <title>The genome of Folsomia candida.</title>
        <authorList>
            <person name="Faddeeva A."/>
            <person name="Derks M.F."/>
            <person name="Anvar Y."/>
            <person name="Smit S."/>
            <person name="Van Straalen N."/>
            <person name="Roelofs D."/>
        </authorList>
    </citation>
    <scope>NUCLEOTIDE SEQUENCE [LARGE SCALE GENOMIC DNA]</scope>
    <source>
        <strain evidence="6 7">VU population</strain>
        <tissue evidence="6">Whole body</tissue>
    </source>
</reference>
<dbReference type="Proteomes" id="UP000198287">
    <property type="component" value="Unassembled WGS sequence"/>
</dbReference>
<evidence type="ECO:0000256" key="2">
    <source>
        <dbReference type="ARBA" id="ARBA00022692"/>
    </source>
</evidence>
<feature type="transmembrane region" description="Helical" evidence="5">
    <location>
        <begin position="109"/>
        <end position="127"/>
    </location>
</feature>
<evidence type="ECO:0000256" key="3">
    <source>
        <dbReference type="ARBA" id="ARBA00022989"/>
    </source>
</evidence>
<comment type="subcellular location">
    <subcellularLocation>
        <location evidence="1">Membrane</location>
    </subcellularLocation>
</comment>
<evidence type="ECO:0000313" key="6">
    <source>
        <dbReference type="EMBL" id="OXA58121.1"/>
    </source>
</evidence>
<organism evidence="6 7">
    <name type="scientific">Folsomia candida</name>
    <name type="common">Springtail</name>
    <dbReference type="NCBI Taxonomy" id="158441"/>
    <lineage>
        <taxon>Eukaryota</taxon>
        <taxon>Metazoa</taxon>
        <taxon>Ecdysozoa</taxon>
        <taxon>Arthropoda</taxon>
        <taxon>Hexapoda</taxon>
        <taxon>Collembola</taxon>
        <taxon>Entomobryomorpha</taxon>
        <taxon>Isotomoidea</taxon>
        <taxon>Isotomidae</taxon>
        <taxon>Proisotominae</taxon>
        <taxon>Folsomia</taxon>
    </lineage>
</organism>
<name>A0A226EMV3_FOLCA</name>
<keyword evidence="7" id="KW-1185">Reference proteome</keyword>
<proteinExistence type="predicted"/>
<dbReference type="GO" id="GO:0045055">
    <property type="term" value="P:regulated exocytosis"/>
    <property type="evidence" value="ECO:0007669"/>
    <property type="project" value="TreeGrafter"/>
</dbReference>
<evidence type="ECO:0000256" key="5">
    <source>
        <dbReference type="SAM" id="Phobius"/>
    </source>
</evidence>
<keyword evidence="4 5" id="KW-0472">Membrane</keyword>
<dbReference type="PANTHER" id="PTHR31004">
    <property type="entry name" value="TRANSMEMBRANE PROTEIN 79"/>
    <property type="match status" value="1"/>
</dbReference>
<evidence type="ECO:0000256" key="4">
    <source>
        <dbReference type="ARBA" id="ARBA00023136"/>
    </source>
</evidence>
<dbReference type="Gene3D" id="1.20.120.550">
    <property type="entry name" value="Membrane associated eicosanoid/glutathione metabolism-like domain"/>
    <property type="match status" value="1"/>
</dbReference>
<evidence type="ECO:0000256" key="1">
    <source>
        <dbReference type="ARBA" id="ARBA00004370"/>
    </source>
</evidence>
<gene>
    <name evidence="6" type="ORF">Fcan01_06759</name>
</gene>
<keyword evidence="3 5" id="KW-1133">Transmembrane helix</keyword>
<feature type="transmembrane region" description="Helical" evidence="5">
    <location>
        <begin position="23"/>
        <end position="46"/>
    </location>
</feature>
<evidence type="ECO:0000313" key="7">
    <source>
        <dbReference type="Proteomes" id="UP000198287"/>
    </source>
</evidence>
<dbReference type="OrthoDB" id="8887147at2759"/>
<sequence length="190" mass="21676">MEDAQIPPTDDQKKETAKIFKMGNILFIACIIYMGATGGLCLTGTVNLAGRTTSLPNFASRLEFTLKYLTLPLLWLLLLIFNIIINRGKTGALNPLAGRDMFFKKQSNILQNSFEQFILSAFAQFILVSFLDEVWTLRIIPWINFLFVIGRITFYLGYPIYRGFGMFLCLLSTTGMVGFAVYKFFEHLFF</sequence>